<dbReference type="AlphaFoldDB" id="A0A934X0E6"/>
<evidence type="ECO:0000313" key="2">
    <source>
        <dbReference type="EMBL" id="MBK6266071.1"/>
    </source>
</evidence>
<keyword evidence="3" id="KW-1185">Reference proteome</keyword>
<evidence type="ECO:0000256" key="1">
    <source>
        <dbReference type="SAM" id="Coils"/>
    </source>
</evidence>
<name>A0A934X0E6_9BACT</name>
<feature type="coiled-coil region" evidence="1">
    <location>
        <begin position="2"/>
        <end position="29"/>
    </location>
</feature>
<dbReference type="Proteomes" id="UP000611723">
    <property type="component" value="Unassembled WGS sequence"/>
</dbReference>
<reference evidence="2" key="1">
    <citation type="submission" date="2021-01" db="EMBL/GenBank/DDBJ databases">
        <title>Marivirga aurantiaca sp. nov., isolated from intertidal surface sediments.</title>
        <authorList>
            <person name="Zhang M."/>
        </authorList>
    </citation>
    <scope>NUCLEOTIDE SEQUENCE</scope>
    <source>
        <strain evidence="2">S37H4</strain>
    </source>
</reference>
<dbReference type="RefSeq" id="WP_201431752.1">
    <property type="nucleotide sequence ID" value="NZ_JAEQBW010000006.1"/>
</dbReference>
<keyword evidence="1" id="KW-0175">Coiled coil</keyword>
<protein>
    <submittedName>
        <fullName evidence="2">Uncharacterized protein</fullName>
    </submittedName>
</protein>
<proteinExistence type="predicted"/>
<dbReference type="EMBL" id="JAEQBW010000006">
    <property type="protein sequence ID" value="MBK6266071.1"/>
    <property type="molecule type" value="Genomic_DNA"/>
</dbReference>
<sequence>MARVCREIQERIEETREEAREECRNVSRTITETICSWMPWPFSELCNLVSRVITEVVCNTIWVIITIVSWVTRVVCETIFIIDWIITHLIGIIEWLVNRIITFPEWVICQIGVNTGRKNFRICPIVIADAAGNPVVPLPDIQDQINEAVRIYNQCNINVIASPITVVTDRPHLANAPGCDAGGYFGEDRIELEHLSCCQGFTRVRTCLRFPSGLLWPRHVLKAIWVDNLSSGHLGCYMLPESYILMTANARLDTLAHEMGHAGDLLHEDDDNNNLMFTPGRSGSNLTNSQCCTLRTSRFVTIL</sequence>
<organism evidence="2 3">
    <name type="scientific">Marivirga aurantiaca</name>
    <dbReference type="NCBI Taxonomy" id="2802615"/>
    <lineage>
        <taxon>Bacteria</taxon>
        <taxon>Pseudomonadati</taxon>
        <taxon>Bacteroidota</taxon>
        <taxon>Cytophagia</taxon>
        <taxon>Cytophagales</taxon>
        <taxon>Marivirgaceae</taxon>
        <taxon>Marivirga</taxon>
    </lineage>
</organism>
<dbReference type="SUPFAM" id="SSF55486">
    <property type="entry name" value="Metalloproteases ('zincins'), catalytic domain"/>
    <property type="match status" value="1"/>
</dbReference>
<gene>
    <name evidence="2" type="ORF">JKA74_13590</name>
</gene>
<accession>A0A934X0E6</accession>
<evidence type="ECO:0000313" key="3">
    <source>
        <dbReference type="Proteomes" id="UP000611723"/>
    </source>
</evidence>
<comment type="caution">
    <text evidence="2">The sequence shown here is derived from an EMBL/GenBank/DDBJ whole genome shotgun (WGS) entry which is preliminary data.</text>
</comment>